<reference evidence="1" key="1">
    <citation type="submission" date="2022-04" db="EMBL/GenBank/DDBJ databases">
        <title>Genome of the entomopathogenic fungus Entomophthora muscae.</title>
        <authorList>
            <person name="Elya C."/>
            <person name="Lovett B.R."/>
            <person name="Lee E."/>
            <person name="Macias A.M."/>
            <person name="Hajek A.E."/>
            <person name="De Bivort B.L."/>
            <person name="Kasson M.T."/>
            <person name="De Fine Licht H.H."/>
            <person name="Stajich J.E."/>
        </authorList>
    </citation>
    <scope>NUCLEOTIDE SEQUENCE</scope>
    <source>
        <strain evidence="1">Berkeley</strain>
    </source>
</reference>
<dbReference type="Proteomes" id="UP001165960">
    <property type="component" value="Unassembled WGS sequence"/>
</dbReference>
<evidence type="ECO:0000313" key="1">
    <source>
        <dbReference type="EMBL" id="KAJ9062919.1"/>
    </source>
</evidence>
<gene>
    <name evidence="1" type="ORF">DSO57_1005721</name>
</gene>
<protein>
    <submittedName>
        <fullName evidence="1">Uncharacterized protein</fullName>
    </submittedName>
</protein>
<name>A0ACC2SKJ7_9FUNG</name>
<sequence length="1327" mass="148235">MQDQSVTTSNLSPVLHQQDEAQMIGELRDLNKEQLTERLLNFSSPELTRIAHNAFNQFGRSLRANLREEQLESFIQVLDPCMQILIERVPVRSLVRPAPIYNDAGFIAYSLTTLMGAVLSFQRFPAKVKALRLLVKLHTPNWPSNPLTPFDLQATRHFYSTVFGSAMAGPTDLPQLTPQAFLNTLFSMFYNSQLTYRDRYLICLLIPQIDKSCLAQCLKNRGGLQTIVDLLLKVLDDFKAALNSSPPPDSSILQRAFLGLFTHNRAQHVEAAEAASSHLPNTYSRLLLLLLSIVENDPTASQCPGLQASCLLLFERATRLQYQLKGEAAQDLRSPPFKVFATLTLRLMAIVFRSRTTALPLAPIVNYTLFLVGFLATPEGYTWLSSSTPHPIYGGRCEYLLALTYHMQFLRTALVASPGASPQLLLLSFEASLILCQFLVGYTPVLSPAIQALSNDFYTIFWEFYSGLPTEPLETSPPFVDKPAAKLLMPLYGVIQASLGENRPNSLMTVRLHLVPTNMQTFMNNFFVLPTLSILLVRHQELLTSPDSGGLQFVAKLFKNFSLDKAGLEDFCFNFPVLFEQAARTFRDIVSSFCSPRGKYSPLFRAGLDSHRSQILSYVCIPLRRIATMPRLVSYVDTLNLPGLLSELLLCDSPPSNPTIFAMTSIFHLFDDLFKNSTVRTAYSTPTGACHFTSLLGHAFLYYAGNPRALPIVPRDEPPDQTLERLALYSKYGRQVLEGLFNLMKRCETDSAWQQKLVACTPPEPPSLNVAPAATVHFRRLISVPGNHLAPSTVPPSEPVVSVVPLLFKVMACWSHNSELSSSAALRLLALIRVPACARYIVNLTSHIGSLSYELTRTYFKDAKLNQIFTCLLSKLLTDQQNLRILLLRDRFGEWYRNILRFPDYANHSKLTEPTKLTMPIVREIYKNLDSTMAIFNDCREASPSGRLHEYTAVGLSYFSLPECTHAQFTGLTGNPAAYFANTDWLASPAPFGVLVRMLFGTLDFGEGSSSARLDSMRNRAAAYAINYHAFFKTTPLRRKMKWAMKDSFTLQSSILAPIIQNYLQEAARGRGDDTVSFIPDDPDMAAGEVVVPRGLVTSMSPIWADMLEAGGQETLEQRIILPYNCYTSLAYLVLRMRTLMERRTSRASRLEGVAGDLARVRQPAKLKGLLELADRYQIEFLRQYCVGGVVRLLFTAARAPRPAQALHTVYTLFAEGDQFPLFHASPDLSRFMCHLIALHLPDFLVAPSASPPLTRPTPPKIPALAAAIREAEVSEDSSDADSDDTDSIIQDSDVEQDQGQPYLHSLSPGLMARWWADIYFSPNITP</sequence>
<evidence type="ECO:0000313" key="2">
    <source>
        <dbReference type="Proteomes" id="UP001165960"/>
    </source>
</evidence>
<keyword evidence="2" id="KW-1185">Reference proteome</keyword>
<comment type="caution">
    <text evidence="1">The sequence shown here is derived from an EMBL/GenBank/DDBJ whole genome shotgun (WGS) entry which is preliminary data.</text>
</comment>
<proteinExistence type="predicted"/>
<organism evidence="1 2">
    <name type="scientific">Entomophthora muscae</name>
    <dbReference type="NCBI Taxonomy" id="34485"/>
    <lineage>
        <taxon>Eukaryota</taxon>
        <taxon>Fungi</taxon>
        <taxon>Fungi incertae sedis</taxon>
        <taxon>Zoopagomycota</taxon>
        <taxon>Entomophthoromycotina</taxon>
        <taxon>Entomophthoromycetes</taxon>
        <taxon>Entomophthorales</taxon>
        <taxon>Entomophthoraceae</taxon>
        <taxon>Entomophthora</taxon>
    </lineage>
</organism>
<dbReference type="EMBL" id="QTSX02004986">
    <property type="protein sequence ID" value="KAJ9062919.1"/>
    <property type="molecule type" value="Genomic_DNA"/>
</dbReference>
<accession>A0ACC2SKJ7</accession>